<dbReference type="AlphaFoldDB" id="A0A834IJZ2"/>
<dbReference type="InterPro" id="IPR036322">
    <property type="entry name" value="WD40_repeat_dom_sf"/>
</dbReference>
<sequence length="605" mass="68208">MDENMSEDERTNTPGQESAKRMRTDFEGEEISISSNNSESNSNSNDCNEQTASISSDSGLPLSMEGSNDNNTESVSANESENEQQRNAEINEPRLPESGEEDDLDSVLSSSGNFTSSHSTSAENTIIHSTDSESEEEAEVYELLKKDKPKHTWFMTPEILNRQIGYSSKKSHPSLFQQRCYGSLRNVQKLELMYKLDNHEGCVNSLNFSPDGSLLVSGSDDLKVVIWDWRVCKTLMKIDTRHRRNIFQTKFLDLKGPDLHLATCARDGQVYYLQIGQDGRTENKKSGQHKGPCHKLTVLKDQPHIFLSAGEDGVIFNHDIRRSKAQSIIEVRDDGREVALYSIHSHPLKQHEFCVAGRESYVRIYDQRKSRHPLAKFCPYLEGDSKFSKNLHITCAVYNHDGSEILASYNDEDVYLFDTGAPSGQFIHKYSGHRNGATIKGVSFFGPHSEFVMSGSDCGHLFFWEKKTESIVQFLLADDNGVVNCLEPHPQLPFLATSGLDWDVKLWVPSCEEEPNMKELLNTIKENRRSFWNNTGDNSDNQVLWMLWRRLRATRNARNNLEPSSGTGLSVLSLDSSRSDSSSDSWISSHSDDDMDDNPPGCTTS</sequence>
<dbReference type="InterPro" id="IPR015943">
    <property type="entry name" value="WD40/YVTN_repeat-like_dom_sf"/>
</dbReference>
<evidence type="ECO:0000256" key="4">
    <source>
        <dbReference type="SAM" id="MobiDB-lite"/>
    </source>
</evidence>
<dbReference type="OrthoDB" id="4869960at2759"/>
<feature type="repeat" description="WD" evidence="3">
    <location>
        <begin position="196"/>
        <end position="228"/>
    </location>
</feature>
<feature type="compositionally biased region" description="Low complexity" evidence="4">
    <location>
        <begin position="31"/>
        <end position="45"/>
    </location>
</feature>
<evidence type="ECO:0000256" key="1">
    <source>
        <dbReference type="ARBA" id="ARBA00022574"/>
    </source>
</evidence>
<keyword evidence="1 3" id="KW-0853">WD repeat</keyword>
<reference evidence="5" key="1">
    <citation type="submission" date="2020-08" db="EMBL/GenBank/DDBJ databases">
        <title>Genome sequencing and assembly of the red palm weevil Rhynchophorus ferrugineus.</title>
        <authorList>
            <person name="Dias G.B."/>
            <person name="Bergman C.M."/>
            <person name="Manee M."/>
        </authorList>
    </citation>
    <scope>NUCLEOTIDE SEQUENCE</scope>
    <source>
        <strain evidence="5">AA-2017</strain>
        <tissue evidence="5">Whole larva</tissue>
    </source>
</reference>
<feature type="compositionally biased region" description="Polar residues" evidence="4">
    <location>
        <begin position="65"/>
        <end position="79"/>
    </location>
</feature>
<dbReference type="EMBL" id="JAACXV010000251">
    <property type="protein sequence ID" value="KAF7281239.1"/>
    <property type="molecule type" value="Genomic_DNA"/>
</dbReference>
<comment type="caution">
    <text evidence="5">The sequence shown here is derived from an EMBL/GenBank/DDBJ whole genome shotgun (WGS) entry which is preliminary data.</text>
</comment>
<feature type="compositionally biased region" description="Low complexity" evidence="4">
    <location>
        <begin position="106"/>
        <end position="121"/>
    </location>
</feature>
<dbReference type="GO" id="GO:0080008">
    <property type="term" value="C:Cul4-RING E3 ubiquitin ligase complex"/>
    <property type="evidence" value="ECO:0007669"/>
    <property type="project" value="TreeGrafter"/>
</dbReference>
<dbReference type="PANTHER" id="PTHR15574">
    <property type="entry name" value="WD REPEAT DOMAIN-CONTAINING FAMILY"/>
    <property type="match status" value="1"/>
</dbReference>
<protein>
    <recommendedName>
        <fullName evidence="7">DDB1- and CUL4-associated factor 8</fullName>
    </recommendedName>
</protein>
<accession>A0A834IJZ2</accession>
<dbReference type="PROSITE" id="PS50294">
    <property type="entry name" value="WD_REPEATS_REGION"/>
    <property type="match status" value="1"/>
</dbReference>
<feature type="compositionally biased region" description="Low complexity" evidence="4">
    <location>
        <begin position="569"/>
        <end position="589"/>
    </location>
</feature>
<dbReference type="Gene3D" id="2.130.10.10">
    <property type="entry name" value="YVTN repeat-like/Quinoprotein amine dehydrogenase"/>
    <property type="match status" value="1"/>
</dbReference>
<feature type="compositionally biased region" description="Basic and acidic residues" evidence="4">
    <location>
        <begin position="83"/>
        <end position="97"/>
    </location>
</feature>
<evidence type="ECO:0008006" key="7">
    <source>
        <dbReference type="Google" id="ProtNLM"/>
    </source>
</evidence>
<feature type="region of interest" description="Disordered" evidence="4">
    <location>
        <begin position="559"/>
        <end position="605"/>
    </location>
</feature>
<dbReference type="Proteomes" id="UP000625711">
    <property type="component" value="Unassembled WGS sequence"/>
</dbReference>
<dbReference type="InterPro" id="IPR001680">
    <property type="entry name" value="WD40_rpt"/>
</dbReference>
<dbReference type="GO" id="GO:0005737">
    <property type="term" value="C:cytoplasm"/>
    <property type="evidence" value="ECO:0007669"/>
    <property type="project" value="TreeGrafter"/>
</dbReference>
<dbReference type="SUPFAM" id="SSF50978">
    <property type="entry name" value="WD40 repeat-like"/>
    <property type="match status" value="1"/>
</dbReference>
<evidence type="ECO:0000256" key="2">
    <source>
        <dbReference type="ARBA" id="ARBA00022737"/>
    </source>
</evidence>
<proteinExistence type="predicted"/>
<dbReference type="InterPro" id="IPR045151">
    <property type="entry name" value="DCAF8"/>
</dbReference>
<evidence type="ECO:0000313" key="5">
    <source>
        <dbReference type="EMBL" id="KAF7281239.1"/>
    </source>
</evidence>
<feature type="compositionally biased region" description="Polar residues" evidence="4">
    <location>
        <begin position="46"/>
        <end position="58"/>
    </location>
</feature>
<gene>
    <name evidence="5" type="ORF">GWI33_005026</name>
</gene>
<keyword evidence="2" id="KW-0677">Repeat</keyword>
<dbReference type="PROSITE" id="PS50082">
    <property type="entry name" value="WD_REPEATS_2"/>
    <property type="match status" value="1"/>
</dbReference>
<organism evidence="5 6">
    <name type="scientific">Rhynchophorus ferrugineus</name>
    <name type="common">Red palm weevil</name>
    <name type="synonym">Curculio ferrugineus</name>
    <dbReference type="NCBI Taxonomy" id="354439"/>
    <lineage>
        <taxon>Eukaryota</taxon>
        <taxon>Metazoa</taxon>
        <taxon>Ecdysozoa</taxon>
        <taxon>Arthropoda</taxon>
        <taxon>Hexapoda</taxon>
        <taxon>Insecta</taxon>
        <taxon>Pterygota</taxon>
        <taxon>Neoptera</taxon>
        <taxon>Endopterygota</taxon>
        <taxon>Coleoptera</taxon>
        <taxon>Polyphaga</taxon>
        <taxon>Cucujiformia</taxon>
        <taxon>Curculionidae</taxon>
        <taxon>Dryophthorinae</taxon>
        <taxon>Rhynchophorus</taxon>
    </lineage>
</organism>
<evidence type="ECO:0000313" key="6">
    <source>
        <dbReference type="Proteomes" id="UP000625711"/>
    </source>
</evidence>
<keyword evidence="6" id="KW-1185">Reference proteome</keyword>
<dbReference type="PANTHER" id="PTHR15574:SF21">
    <property type="entry name" value="DDB1- AND CUL4-ASSOCIATED FACTOR 8"/>
    <property type="match status" value="1"/>
</dbReference>
<dbReference type="Pfam" id="PF00400">
    <property type="entry name" value="WD40"/>
    <property type="match status" value="3"/>
</dbReference>
<dbReference type="SMART" id="SM00320">
    <property type="entry name" value="WD40"/>
    <property type="match status" value="6"/>
</dbReference>
<feature type="region of interest" description="Disordered" evidence="4">
    <location>
        <begin position="1"/>
        <end position="135"/>
    </location>
</feature>
<evidence type="ECO:0000256" key="3">
    <source>
        <dbReference type="PROSITE-ProRule" id="PRU00221"/>
    </source>
</evidence>
<name>A0A834IJZ2_RHYFE</name>